<sequence>MEGANTSKAASSSKAASVATSQASPVLLSAGRSGNRPQQQRSRTVACPSGPAMEGANTSKAASVATSQATPTADRNMDEELLANKEKSADIAAQGPLEMEASSDEESSDAASNPGGATTVYESTAQGSDFEDPELGNLSVEDEQWLAACPKKTARQKTREKTGRNRRRAGKRVQEQTLKKWVPSHLRKHQSTQQNARRSPAHDAASAAEHTANQQKTGFSLAIAILSCTALASTIARAPVAAGACVAAVARTTRRTRPPDPASLVTNADCPVASADVAGTSVSVSYAQGVCGSVSQVGLQLASKEVNGPHIPGAGDGNSSRALRCEDRGECFGDTVVSNLFDKLGSYEQIYDTVRKRLEEIWADERTHRDLNLDPECAFSTHFPMPFFRAAETVALKNGWHLESFLLSLMNNVPFLEHRATRLTPTAGKHIQELQEVERPKKKMKKGDDAHSDDDEAKEAQDAALQAWLQKSNEMYGSDSLLHVHAGDYASKYATDDLKQCSMVEATLKGAEADSKITGTERIGWTCYKSLIKLYGQNEAAEWTLRPTPNGFPKRMTIAFSGERNPMDEDIVDSLSVGILQNLHDWLLARATVLSAVRSATNDFMDQFPFEDKHWSTKLAFLTTDVIRFASAIMRVSQFFEALTPAFRNVPTNRRVQFNHFEVVAAVRLWLRQVHLVRGYSRFIESLEAKLDVKEKGLAEMMSKAPPPRTKRGPVLEGIDLLMAQILDHPCTAGGVDFSSSMLRTKLKDRYRDESKLANKIAESGGNPEAGRQRSCRAWG</sequence>
<comment type="caution">
    <text evidence="2">The sequence shown here is derived from an EMBL/GenBank/DDBJ whole genome shotgun (WGS) entry which is preliminary data.</text>
</comment>
<feature type="region of interest" description="Disordered" evidence="1">
    <location>
        <begin position="142"/>
        <end position="211"/>
    </location>
</feature>
<gene>
    <name evidence="2" type="ORF">CCMP2556_LOCUS24260</name>
</gene>
<accession>A0ABP0M996</accession>
<feature type="compositionally biased region" description="Polar residues" evidence="1">
    <location>
        <begin position="56"/>
        <end position="73"/>
    </location>
</feature>
<name>A0ABP0M996_9DINO</name>
<dbReference type="Proteomes" id="UP001642484">
    <property type="component" value="Unassembled WGS sequence"/>
</dbReference>
<dbReference type="EMBL" id="CAXAMN010015847">
    <property type="protein sequence ID" value="CAK9046734.1"/>
    <property type="molecule type" value="Genomic_DNA"/>
</dbReference>
<evidence type="ECO:0000256" key="1">
    <source>
        <dbReference type="SAM" id="MobiDB-lite"/>
    </source>
</evidence>
<feature type="region of interest" description="Disordered" evidence="1">
    <location>
        <begin position="761"/>
        <end position="780"/>
    </location>
</feature>
<protein>
    <submittedName>
        <fullName evidence="2">Uncharacterized protein</fullName>
    </submittedName>
</protein>
<proteinExistence type="predicted"/>
<feature type="compositionally biased region" description="Low complexity" evidence="1">
    <location>
        <begin position="196"/>
        <end position="211"/>
    </location>
</feature>
<keyword evidence="3" id="KW-1185">Reference proteome</keyword>
<organism evidence="2 3">
    <name type="scientific">Durusdinium trenchii</name>
    <dbReference type="NCBI Taxonomy" id="1381693"/>
    <lineage>
        <taxon>Eukaryota</taxon>
        <taxon>Sar</taxon>
        <taxon>Alveolata</taxon>
        <taxon>Dinophyceae</taxon>
        <taxon>Suessiales</taxon>
        <taxon>Symbiodiniaceae</taxon>
        <taxon>Durusdinium</taxon>
    </lineage>
</organism>
<feature type="region of interest" description="Disordered" evidence="1">
    <location>
        <begin position="435"/>
        <end position="461"/>
    </location>
</feature>
<reference evidence="2 3" key="1">
    <citation type="submission" date="2024-02" db="EMBL/GenBank/DDBJ databases">
        <authorList>
            <person name="Chen Y."/>
            <person name="Shah S."/>
            <person name="Dougan E. K."/>
            <person name="Thang M."/>
            <person name="Chan C."/>
        </authorList>
    </citation>
    <scope>NUCLEOTIDE SEQUENCE [LARGE SCALE GENOMIC DNA]</scope>
</reference>
<feature type="region of interest" description="Disordered" evidence="1">
    <location>
        <begin position="1"/>
        <end position="121"/>
    </location>
</feature>
<feature type="compositionally biased region" description="Low complexity" evidence="1">
    <location>
        <begin position="1"/>
        <end position="24"/>
    </location>
</feature>
<evidence type="ECO:0000313" key="3">
    <source>
        <dbReference type="Proteomes" id="UP001642484"/>
    </source>
</evidence>
<feature type="compositionally biased region" description="Basic and acidic residues" evidence="1">
    <location>
        <begin position="75"/>
        <end position="89"/>
    </location>
</feature>
<evidence type="ECO:0000313" key="2">
    <source>
        <dbReference type="EMBL" id="CAK9046734.1"/>
    </source>
</evidence>